<sequence>MNGYLTSMPGVDEANRDIFPCARNASKGTGRLQLAVRCPWKVGKKADYGSRLRNSHGIFGKEPAVKIALTSGRTRSSRKRQQEGGKNKARVWSLTLRTADDGDGDGDGGAGAGGGGSCQNPEVRR</sequence>
<name>A0A834NLH7_VESVU</name>
<feature type="region of interest" description="Disordered" evidence="1">
    <location>
        <begin position="70"/>
        <end position="125"/>
    </location>
</feature>
<feature type="compositionally biased region" description="Gly residues" evidence="1">
    <location>
        <begin position="107"/>
        <end position="117"/>
    </location>
</feature>
<reference evidence="2" key="1">
    <citation type="journal article" date="2020" name="G3 (Bethesda)">
        <title>High-Quality Assemblies for Three Invasive Social Wasps from the &lt;i&gt;Vespula&lt;/i&gt; Genus.</title>
        <authorList>
            <person name="Harrop T.W.R."/>
            <person name="Guhlin J."/>
            <person name="McLaughlin G.M."/>
            <person name="Permina E."/>
            <person name="Stockwell P."/>
            <person name="Gilligan J."/>
            <person name="Le Lec M.F."/>
            <person name="Gruber M.A.M."/>
            <person name="Quinn O."/>
            <person name="Lovegrove M."/>
            <person name="Duncan E.J."/>
            <person name="Remnant E.J."/>
            <person name="Van Eeckhoven J."/>
            <person name="Graham B."/>
            <person name="Knapp R.A."/>
            <person name="Langford K.W."/>
            <person name="Kronenberg Z."/>
            <person name="Press M.O."/>
            <person name="Eacker S.M."/>
            <person name="Wilson-Rankin E.E."/>
            <person name="Purcell J."/>
            <person name="Lester P.J."/>
            <person name="Dearden P.K."/>
        </authorList>
    </citation>
    <scope>NUCLEOTIDE SEQUENCE</scope>
    <source>
        <strain evidence="2">Marl-1</strain>
    </source>
</reference>
<evidence type="ECO:0000256" key="1">
    <source>
        <dbReference type="SAM" id="MobiDB-lite"/>
    </source>
</evidence>
<proteinExistence type="predicted"/>
<dbReference type="EMBL" id="JACSEA010000001">
    <property type="protein sequence ID" value="KAF7412354.1"/>
    <property type="molecule type" value="Genomic_DNA"/>
</dbReference>
<dbReference type="AlphaFoldDB" id="A0A834NLH7"/>
<gene>
    <name evidence="2" type="ORF">HZH66_001250</name>
</gene>
<evidence type="ECO:0000313" key="2">
    <source>
        <dbReference type="EMBL" id="KAF7412354.1"/>
    </source>
</evidence>
<comment type="caution">
    <text evidence="2">The sequence shown here is derived from an EMBL/GenBank/DDBJ whole genome shotgun (WGS) entry which is preliminary data.</text>
</comment>
<keyword evidence="3" id="KW-1185">Reference proteome</keyword>
<organism evidence="2 3">
    <name type="scientific">Vespula vulgaris</name>
    <name type="common">Yellow jacket</name>
    <name type="synonym">Wasp</name>
    <dbReference type="NCBI Taxonomy" id="7454"/>
    <lineage>
        <taxon>Eukaryota</taxon>
        <taxon>Metazoa</taxon>
        <taxon>Ecdysozoa</taxon>
        <taxon>Arthropoda</taxon>
        <taxon>Hexapoda</taxon>
        <taxon>Insecta</taxon>
        <taxon>Pterygota</taxon>
        <taxon>Neoptera</taxon>
        <taxon>Endopterygota</taxon>
        <taxon>Hymenoptera</taxon>
        <taxon>Apocrita</taxon>
        <taxon>Aculeata</taxon>
        <taxon>Vespoidea</taxon>
        <taxon>Vespidae</taxon>
        <taxon>Vespinae</taxon>
        <taxon>Vespula</taxon>
    </lineage>
</organism>
<protein>
    <submittedName>
        <fullName evidence="2">Uncharacterized protein</fullName>
    </submittedName>
</protein>
<dbReference type="Proteomes" id="UP000614350">
    <property type="component" value="Unassembled WGS sequence"/>
</dbReference>
<accession>A0A834NLH7</accession>
<evidence type="ECO:0000313" key="3">
    <source>
        <dbReference type="Proteomes" id="UP000614350"/>
    </source>
</evidence>